<proteinExistence type="predicted"/>
<evidence type="ECO:0000259" key="3">
    <source>
        <dbReference type="Pfam" id="PF00535"/>
    </source>
</evidence>
<dbReference type="RefSeq" id="WP_277898950.1">
    <property type="nucleotide sequence ID" value="NZ_JAPMUA010000002.1"/>
</dbReference>
<dbReference type="SUPFAM" id="SSF53448">
    <property type="entry name" value="Nucleotide-diphospho-sugar transferases"/>
    <property type="match status" value="1"/>
</dbReference>
<evidence type="ECO:0000256" key="2">
    <source>
        <dbReference type="ARBA" id="ARBA00022679"/>
    </source>
</evidence>
<dbReference type="EC" id="2.4.-.-" evidence="4"/>
<dbReference type="CDD" id="cd00761">
    <property type="entry name" value="Glyco_tranf_GTA_type"/>
    <property type="match status" value="1"/>
</dbReference>
<comment type="caution">
    <text evidence="4">The sequence shown here is derived from an EMBL/GenBank/DDBJ whole genome shotgun (WGS) entry which is preliminary data.</text>
</comment>
<dbReference type="EMBL" id="JAPMUA010000002">
    <property type="protein sequence ID" value="MDG3585794.1"/>
    <property type="molecule type" value="Genomic_DNA"/>
</dbReference>
<dbReference type="PANTHER" id="PTHR22916">
    <property type="entry name" value="GLYCOSYLTRANSFERASE"/>
    <property type="match status" value="1"/>
</dbReference>
<feature type="domain" description="Glycosyltransferase 2-like" evidence="3">
    <location>
        <begin position="7"/>
        <end position="135"/>
    </location>
</feature>
<evidence type="ECO:0000313" key="4">
    <source>
        <dbReference type="EMBL" id="MDG3585794.1"/>
    </source>
</evidence>
<keyword evidence="1 4" id="KW-0328">Glycosyltransferase</keyword>
<dbReference type="GO" id="GO:0016757">
    <property type="term" value="F:glycosyltransferase activity"/>
    <property type="evidence" value="ECO:0007669"/>
    <property type="project" value="UniProtKB-KW"/>
</dbReference>
<organism evidence="4 5">
    <name type="scientific">Galbibacter pacificus</name>
    <dbReference type="NCBI Taxonomy" id="2996052"/>
    <lineage>
        <taxon>Bacteria</taxon>
        <taxon>Pseudomonadati</taxon>
        <taxon>Bacteroidota</taxon>
        <taxon>Flavobacteriia</taxon>
        <taxon>Flavobacteriales</taxon>
        <taxon>Flavobacteriaceae</taxon>
        <taxon>Galbibacter</taxon>
    </lineage>
</organism>
<dbReference type="Pfam" id="PF00535">
    <property type="entry name" value="Glycos_transf_2"/>
    <property type="match status" value="1"/>
</dbReference>
<sequence length="333" mass="38969">MNPVDISIIVPVYNAEKQLEKCIASILSQTLKTIEVIAVDDGSTDNSNNICGKFKEEDARFKLITQKNSGKPFAVNKGYLVAKGEYVLILDSDDYIEPDLCKTALAIAKEQNVDIVNYNYFYQQNGRSEKRSTPFPKNNVLSKNDFLSLLKKDSHASKLLWFTWTNLIKKELLDKNNIRHDENLRVGVDSTFNLLCYLNANGIYAIEDAFYHYVNNPLSITQRHFKPNLTKHLLNQFKSKLDIYRHYGLTDREYTVDFSRYYIEHSLFFILVNELNHPDGYQLKRIKALRNNEMYQYCFRFYKASGNIPIRLRLVIFCFKNKIYFPIKPLLKF</sequence>
<dbReference type="PANTHER" id="PTHR22916:SF51">
    <property type="entry name" value="GLYCOSYLTRANSFERASE EPSH-RELATED"/>
    <property type="match status" value="1"/>
</dbReference>
<dbReference type="Proteomes" id="UP001153642">
    <property type="component" value="Unassembled WGS sequence"/>
</dbReference>
<evidence type="ECO:0000313" key="5">
    <source>
        <dbReference type="Proteomes" id="UP001153642"/>
    </source>
</evidence>
<keyword evidence="2 4" id="KW-0808">Transferase</keyword>
<keyword evidence="5" id="KW-1185">Reference proteome</keyword>
<dbReference type="InterPro" id="IPR001173">
    <property type="entry name" value="Glyco_trans_2-like"/>
</dbReference>
<gene>
    <name evidence="4" type="ORF">OSR52_07920</name>
</gene>
<evidence type="ECO:0000256" key="1">
    <source>
        <dbReference type="ARBA" id="ARBA00022676"/>
    </source>
</evidence>
<reference evidence="4" key="1">
    <citation type="submission" date="2022-11" db="EMBL/GenBank/DDBJ databases">
        <title>High-quality draft genome sequence of Galbibacter sp. strain CMA-7.</title>
        <authorList>
            <person name="Wei L."/>
            <person name="Dong C."/>
            <person name="Shao Z."/>
        </authorList>
    </citation>
    <scope>NUCLEOTIDE SEQUENCE</scope>
    <source>
        <strain evidence="4">CMA-7</strain>
    </source>
</reference>
<protein>
    <submittedName>
        <fullName evidence="4">Glycosyltransferase</fullName>
        <ecNumber evidence="4">2.4.-.-</ecNumber>
    </submittedName>
</protein>
<dbReference type="Gene3D" id="3.90.550.10">
    <property type="entry name" value="Spore Coat Polysaccharide Biosynthesis Protein SpsA, Chain A"/>
    <property type="match status" value="1"/>
</dbReference>
<name>A0ABT6FRA6_9FLAO</name>
<accession>A0ABT6FRA6</accession>
<dbReference type="InterPro" id="IPR029044">
    <property type="entry name" value="Nucleotide-diphossugar_trans"/>
</dbReference>